<feature type="region of interest" description="Disordered" evidence="7">
    <location>
        <begin position="1"/>
        <end position="75"/>
    </location>
</feature>
<keyword evidence="5" id="KW-0539">Nucleus</keyword>
<evidence type="ECO:0000256" key="1">
    <source>
        <dbReference type="ARBA" id="ARBA00004604"/>
    </source>
</evidence>
<proteinExistence type="inferred from homology"/>
<keyword evidence="3" id="KW-0853">WD repeat</keyword>
<reference evidence="8 9" key="1">
    <citation type="submission" date="2019-03" db="EMBL/GenBank/DDBJ databases">
        <title>Sequencing 23 genomes of Wallemia ichthyophaga.</title>
        <authorList>
            <person name="Gostincar C."/>
        </authorList>
    </citation>
    <scope>NUCLEOTIDE SEQUENCE [LARGE SCALE GENOMIC DNA]</scope>
    <source>
        <strain evidence="8 9">EXF-8621</strain>
    </source>
</reference>
<feature type="compositionally biased region" description="Acidic residues" evidence="7">
    <location>
        <begin position="27"/>
        <end position="36"/>
    </location>
</feature>
<dbReference type="Proteomes" id="UP000306954">
    <property type="component" value="Unassembled WGS sequence"/>
</dbReference>
<dbReference type="InterPro" id="IPR045161">
    <property type="entry name" value="Utp18"/>
</dbReference>
<evidence type="ECO:0000313" key="8">
    <source>
        <dbReference type="EMBL" id="TIB08646.1"/>
    </source>
</evidence>
<evidence type="ECO:0000256" key="3">
    <source>
        <dbReference type="ARBA" id="ARBA00022574"/>
    </source>
</evidence>
<dbReference type="InterPro" id="IPR036322">
    <property type="entry name" value="WD40_repeat_dom_sf"/>
</dbReference>
<dbReference type="InterPro" id="IPR015943">
    <property type="entry name" value="WD40/YVTN_repeat-like_dom_sf"/>
</dbReference>
<feature type="region of interest" description="Disordered" evidence="7">
    <location>
        <begin position="117"/>
        <end position="148"/>
    </location>
</feature>
<evidence type="ECO:0008006" key="10">
    <source>
        <dbReference type="Google" id="ProtNLM"/>
    </source>
</evidence>
<organism evidence="8 9">
    <name type="scientific">Wallemia ichthyophaga</name>
    <dbReference type="NCBI Taxonomy" id="245174"/>
    <lineage>
        <taxon>Eukaryota</taxon>
        <taxon>Fungi</taxon>
        <taxon>Dikarya</taxon>
        <taxon>Basidiomycota</taxon>
        <taxon>Wallemiomycotina</taxon>
        <taxon>Wallemiomycetes</taxon>
        <taxon>Wallemiales</taxon>
        <taxon>Wallemiaceae</taxon>
        <taxon>Wallemia</taxon>
    </lineage>
</organism>
<dbReference type="SUPFAM" id="SSF50978">
    <property type="entry name" value="WD40 repeat-like"/>
    <property type="match status" value="1"/>
</dbReference>
<comment type="similarity">
    <text evidence="6">Belongs to the WD repeat UTP18 family.</text>
</comment>
<sequence length="477" mass="54012">MAENQRNFKRQRVLGDDDGYEPKKDDQEIELEDELFNDSHQLGDADEDGDGDEPFFIDESAPSHPKEVWADDDDKDLEISLADNSKLRKLRKEEDEDRVGGNDLEIRLREKFKSINPTPAWASQAKNKRKQREDDSDDDEDDILNSTGLNTLTNRKTRLRAGEIKVERLKDVIQTDQIKIVCVQFHPIINNLLLVAQSDRRLKIYNVEGSKSTLVQQLHVKDMPITTAIFNPTKPSVFIGGPRPFSYLFHLDTGATERFKNGDDVVSAHAKFNSDGSMIALKGKRGHVELLRWSNSACVPSGSVKMNKHVADIAWGKDSSTLYTISDSSEISTWDAVRRRCMRTWKDEDNFAPTRLSVSKDGKFITIGYKSGIVTIYDASSLKLLKSIGNLTTTIDKLVFNKDTQLLASTSAEKNDQLRLIHIPSFTVFQNWPTANTPLGKIQAIDFSTDGRWIVIGNHRGKLLLYHIKHYSDNVAY</sequence>
<feature type="compositionally biased region" description="Acidic residues" evidence="7">
    <location>
        <begin position="44"/>
        <end position="56"/>
    </location>
</feature>
<dbReference type="PANTHER" id="PTHR18359">
    <property type="entry name" value="WD-REPEAT PROTEIN-RELATED"/>
    <property type="match status" value="1"/>
</dbReference>
<evidence type="ECO:0000256" key="6">
    <source>
        <dbReference type="ARBA" id="ARBA00025767"/>
    </source>
</evidence>
<evidence type="ECO:0000313" key="9">
    <source>
        <dbReference type="Proteomes" id="UP000306954"/>
    </source>
</evidence>
<dbReference type="Gene3D" id="2.130.10.10">
    <property type="entry name" value="YVTN repeat-like/Quinoprotein amine dehydrogenase"/>
    <property type="match status" value="1"/>
</dbReference>
<feature type="compositionally biased region" description="Acidic residues" evidence="7">
    <location>
        <begin position="134"/>
        <end position="143"/>
    </location>
</feature>
<protein>
    <recommendedName>
        <fullName evidence="10">U3 small nucleolar RNA-associated protein 18</fullName>
    </recommendedName>
</protein>
<evidence type="ECO:0000256" key="7">
    <source>
        <dbReference type="SAM" id="MobiDB-lite"/>
    </source>
</evidence>
<evidence type="ECO:0000256" key="4">
    <source>
        <dbReference type="ARBA" id="ARBA00022737"/>
    </source>
</evidence>
<comment type="caution">
    <text evidence="8">The sequence shown here is derived from an EMBL/GenBank/DDBJ whole genome shotgun (WGS) entry which is preliminary data.</text>
</comment>
<dbReference type="InterPro" id="IPR001680">
    <property type="entry name" value="WD40_rpt"/>
</dbReference>
<keyword evidence="4" id="KW-0677">Repeat</keyword>
<gene>
    <name evidence="8" type="ORF">E3P90_03610</name>
</gene>
<dbReference type="SMART" id="SM00320">
    <property type="entry name" value="WD40"/>
    <property type="match status" value="5"/>
</dbReference>
<name>A0A4T0H280_WALIC</name>
<dbReference type="PANTHER" id="PTHR18359:SF0">
    <property type="entry name" value="U3 SMALL NUCLEOLAR RNA-ASSOCIATED PROTEIN 18 HOMOLOG"/>
    <property type="match status" value="1"/>
</dbReference>
<keyword evidence="2" id="KW-0698">rRNA processing</keyword>
<evidence type="ECO:0000256" key="5">
    <source>
        <dbReference type="ARBA" id="ARBA00023242"/>
    </source>
</evidence>
<dbReference type="GO" id="GO:0032040">
    <property type="term" value="C:small-subunit processome"/>
    <property type="evidence" value="ECO:0007669"/>
    <property type="project" value="TreeGrafter"/>
</dbReference>
<comment type="subcellular location">
    <subcellularLocation>
        <location evidence="1">Nucleus</location>
        <location evidence="1">Nucleolus</location>
    </subcellularLocation>
</comment>
<accession>A0A4T0H280</accession>
<dbReference type="GO" id="GO:0034388">
    <property type="term" value="C:Pwp2p-containing subcomplex of 90S preribosome"/>
    <property type="evidence" value="ECO:0007669"/>
    <property type="project" value="TreeGrafter"/>
</dbReference>
<dbReference type="EMBL" id="SPOF01000055">
    <property type="protein sequence ID" value="TIB08646.1"/>
    <property type="molecule type" value="Genomic_DNA"/>
</dbReference>
<dbReference type="AlphaFoldDB" id="A0A4T0H280"/>
<dbReference type="GO" id="GO:0006364">
    <property type="term" value="P:rRNA processing"/>
    <property type="evidence" value="ECO:0007669"/>
    <property type="project" value="UniProtKB-KW"/>
</dbReference>
<evidence type="ECO:0000256" key="2">
    <source>
        <dbReference type="ARBA" id="ARBA00022552"/>
    </source>
</evidence>